<dbReference type="Proteomes" id="UP000595140">
    <property type="component" value="Unassembled WGS sequence"/>
</dbReference>
<feature type="region of interest" description="Disordered" evidence="1">
    <location>
        <begin position="226"/>
        <end position="276"/>
    </location>
</feature>
<keyword evidence="3" id="KW-1185">Reference proteome</keyword>
<dbReference type="Pfam" id="PF14223">
    <property type="entry name" value="Retrotran_gag_2"/>
    <property type="match status" value="1"/>
</dbReference>
<evidence type="ECO:0008006" key="4">
    <source>
        <dbReference type="Google" id="ProtNLM"/>
    </source>
</evidence>
<reference evidence="2 3" key="1">
    <citation type="submission" date="2018-04" db="EMBL/GenBank/DDBJ databases">
        <authorList>
            <person name="Vogel A."/>
        </authorList>
    </citation>
    <scope>NUCLEOTIDE SEQUENCE [LARGE SCALE GENOMIC DNA]</scope>
</reference>
<sequence length="372" mass="40123">MLVTVLNCRDLINRKLDKLSRNEHLVGVQLHGDEADREENDEHINPEVEDFEAAGGATQEDLFGGSSQQFQSFTPFAGTSHAYASSSNRDGSCTDTIQPLISNVSTARDAWLNLHSSFASASRGHILALKSKLGKNPRGNRSINDYLHDMHSISNELALNQSPVKEEDLVAHALNQLGPEYDPISSAVFLRGSALPFTELGDVLRDFKRKLQLIDDAAPSLVATAHTAQRHPSAGSRSYSGHSAGHSSQFSRSSPTSRQQHGSSKQPRRTDGSSCQFFSIPGHDIRVCRKLARLLRDNGLQSMPASSYGTTGPVAHATTASPNGLNHWMFDSGASHHTTPAPQSLQSFSDYGGPDEIRLGNGSENGGASSSR</sequence>
<evidence type="ECO:0000313" key="3">
    <source>
        <dbReference type="Proteomes" id="UP000595140"/>
    </source>
</evidence>
<gene>
    <name evidence="2" type="ORF">CCAM_LOCUS24631</name>
</gene>
<dbReference type="AlphaFoldDB" id="A0A484M2M4"/>
<name>A0A484M2M4_9ASTE</name>
<accession>A0A484M2M4</accession>
<feature type="compositionally biased region" description="Low complexity" evidence="1">
    <location>
        <begin position="247"/>
        <end position="260"/>
    </location>
</feature>
<evidence type="ECO:0000256" key="1">
    <source>
        <dbReference type="SAM" id="MobiDB-lite"/>
    </source>
</evidence>
<feature type="region of interest" description="Disordered" evidence="1">
    <location>
        <begin position="328"/>
        <end position="372"/>
    </location>
</feature>
<dbReference type="PANTHER" id="PTHR47481:SF43">
    <property type="entry name" value="RETROTRANSPOSON COPIA-LIKE N-TERMINAL DOMAIN-CONTAINING PROTEIN"/>
    <property type="match status" value="1"/>
</dbReference>
<organism evidence="2 3">
    <name type="scientific">Cuscuta campestris</name>
    <dbReference type="NCBI Taxonomy" id="132261"/>
    <lineage>
        <taxon>Eukaryota</taxon>
        <taxon>Viridiplantae</taxon>
        <taxon>Streptophyta</taxon>
        <taxon>Embryophyta</taxon>
        <taxon>Tracheophyta</taxon>
        <taxon>Spermatophyta</taxon>
        <taxon>Magnoliopsida</taxon>
        <taxon>eudicotyledons</taxon>
        <taxon>Gunneridae</taxon>
        <taxon>Pentapetalae</taxon>
        <taxon>asterids</taxon>
        <taxon>lamiids</taxon>
        <taxon>Solanales</taxon>
        <taxon>Convolvulaceae</taxon>
        <taxon>Cuscuteae</taxon>
        <taxon>Cuscuta</taxon>
        <taxon>Cuscuta subgen. Grammica</taxon>
        <taxon>Cuscuta sect. Cleistogrammica</taxon>
    </lineage>
</organism>
<evidence type="ECO:0000313" key="2">
    <source>
        <dbReference type="EMBL" id="VFQ82855.1"/>
    </source>
</evidence>
<dbReference type="EMBL" id="OOIL02002447">
    <property type="protein sequence ID" value="VFQ82855.1"/>
    <property type="molecule type" value="Genomic_DNA"/>
</dbReference>
<dbReference type="OrthoDB" id="1297104at2759"/>
<protein>
    <recommendedName>
        <fullName evidence="4">Retrotransposon gag domain-containing protein</fullName>
    </recommendedName>
</protein>
<proteinExistence type="predicted"/>
<feature type="compositionally biased region" description="Polar residues" evidence="1">
    <location>
        <begin position="335"/>
        <end position="349"/>
    </location>
</feature>
<dbReference type="PANTHER" id="PTHR47481">
    <property type="match status" value="1"/>
</dbReference>
<feature type="compositionally biased region" description="Low complexity" evidence="1">
    <location>
        <begin position="360"/>
        <end position="372"/>
    </location>
</feature>